<organism evidence="2 3">
    <name type="scientific">Candidatus Enterousia avistercoris</name>
    <dbReference type="NCBI Taxonomy" id="2840788"/>
    <lineage>
        <taxon>Bacteria</taxon>
        <taxon>Pseudomonadati</taxon>
        <taxon>Pseudomonadota</taxon>
        <taxon>Alphaproteobacteria</taxon>
        <taxon>Candidatus Enterousia</taxon>
    </lineage>
</organism>
<dbReference type="Proteomes" id="UP000823630">
    <property type="component" value="Unassembled WGS sequence"/>
</dbReference>
<feature type="signal peptide" evidence="1">
    <location>
        <begin position="1"/>
        <end position="22"/>
    </location>
</feature>
<keyword evidence="1" id="KW-0732">Signal</keyword>
<reference evidence="2" key="2">
    <citation type="journal article" date="2021" name="PeerJ">
        <title>Extensive microbial diversity within the chicken gut microbiome revealed by metagenomics and culture.</title>
        <authorList>
            <person name="Gilroy R."/>
            <person name="Ravi A."/>
            <person name="Getino M."/>
            <person name="Pursley I."/>
            <person name="Horton D.L."/>
            <person name="Alikhan N.F."/>
            <person name="Baker D."/>
            <person name="Gharbi K."/>
            <person name="Hall N."/>
            <person name="Watson M."/>
            <person name="Adriaenssens E.M."/>
            <person name="Foster-Nyarko E."/>
            <person name="Jarju S."/>
            <person name="Secka A."/>
            <person name="Antonio M."/>
            <person name="Oren A."/>
            <person name="Chaudhuri R.R."/>
            <person name="La Ragione R."/>
            <person name="Hildebrand F."/>
            <person name="Pallen M.J."/>
        </authorList>
    </citation>
    <scope>NUCLEOTIDE SEQUENCE</scope>
    <source>
        <strain evidence="2">8207</strain>
    </source>
</reference>
<protein>
    <recommendedName>
        <fullName evidence="4">Porin</fullName>
    </recommendedName>
</protein>
<gene>
    <name evidence="2" type="ORF">IAC69_00390</name>
</gene>
<evidence type="ECO:0000256" key="1">
    <source>
        <dbReference type="SAM" id="SignalP"/>
    </source>
</evidence>
<evidence type="ECO:0000313" key="2">
    <source>
        <dbReference type="EMBL" id="MBO8424921.1"/>
    </source>
</evidence>
<dbReference type="AlphaFoldDB" id="A0A9D9DEN9"/>
<comment type="caution">
    <text evidence="2">The sequence shown here is derived from an EMBL/GenBank/DDBJ whole genome shotgun (WGS) entry which is preliminary data.</text>
</comment>
<reference evidence="2" key="1">
    <citation type="submission" date="2020-10" db="EMBL/GenBank/DDBJ databases">
        <authorList>
            <person name="Gilroy R."/>
        </authorList>
    </citation>
    <scope>NUCLEOTIDE SEQUENCE</scope>
    <source>
        <strain evidence="2">8207</strain>
    </source>
</reference>
<evidence type="ECO:0000313" key="3">
    <source>
        <dbReference type="Proteomes" id="UP000823630"/>
    </source>
</evidence>
<evidence type="ECO:0008006" key="4">
    <source>
        <dbReference type="Google" id="ProtNLM"/>
    </source>
</evidence>
<proteinExistence type="predicted"/>
<feature type="chain" id="PRO_5038693826" description="Porin" evidence="1">
    <location>
        <begin position="23"/>
        <end position="408"/>
    </location>
</feature>
<dbReference type="EMBL" id="JADINC010000009">
    <property type="protein sequence ID" value="MBO8424921.1"/>
    <property type="molecule type" value="Genomic_DNA"/>
</dbReference>
<accession>A0A9D9DEN9</accession>
<sequence>MKKSMSWFVLVAAVVGATPVMAATNSGARAASSADLTGMPAVRERTQVNYEKYETRTSTKTYDQKDAKNLYYTQPANRSAVYRQYADGNANATVRTTRSETLRTELKRKYFLAHPFFQPLTGKFGSVTDLSYTMNSYDMAVSAYEGFGLSGESVANGKWDMGQFSIKEDFSYGITDKLAVLATLKYDISDYKFDWESSADDTMDDSGLNLAGLGLQWRFADTTDWIAMLAGYYQYQHDVSNNVVLELKGGYKVASSTIYGLLRGWYVDFDGNSYGNGIEGKNDDGNDSTLFLAYNTDVDSVFYVEGGLGVFSVLAEDWTLNFEALYGTYDWHDQLSLKAAIGWQPNDWFALNLYGKMAVYDSADDQDLQFWGTVYSEDNSTSTFRRVGTAKIDNYSEATVGLQAIFTF</sequence>
<name>A0A9D9DEN9_9PROT</name>